<feature type="chain" id="PRO_5007131741" description="Tetratricopeptide repeat protein" evidence="1">
    <location>
        <begin position="24"/>
        <end position="245"/>
    </location>
</feature>
<organism evidence="2 3">
    <name type="scientific">Lysobacter capsici AZ78</name>
    <dbReference type="NCBI Taxonomy" id="1444315"/>
    <lineage>
        <taxon>Bacteria</taxon>
        <taxon>Pseudomonadati</taxon>
        <taxon>Pseudomonadota</taxon>
        <taxon>Gammaproteobacteria</taxon>
        <taxon>Lysobacterales</taxon>
        <taxon>Lysobacteraceae</taxon>
        <taxon>Lysobacter</taxon>
    </lineage>
</organism>
<evidence type="ECO:0000313" key="3">
    <source>
        <dbReference type="Proteomes" id="UP000023435"/>
    </source>
</evidence>
<dbReference type="RefSeq" id="WP_036110913.1">
    <property type="nucleotide sequence ID" value="NZ_JAJA02000001.1"/>
</dbReference>
<keyword evidence="1" id="KW-0732">Signal</keyword>
<dbReference type="AlphaFoldDB" id="A0A108U9Q5"/>
<name>A0A108U9Q5_9GAMM</name>
<reference evidence="2 3" key="1">
    <citation type="journal article" date="2014" name="Genome Announc.">
        <title>Draft Genome Sequence of Lysobacter capsici AZ78, a Bacterium Antagonistic to Plant-Pathogenic Oomycetes.</title>
        <authorList>
            <person name="Puopolo G."/>
            <person name="Sonego P."/>
            <person name="Engelen K."/>
            <person name="Pertot I."/>
        </authorList>
    </citation>
    <scope>NUCLEOTIDE SEQUENCE [LARGE SCALE GENOMIC DNA]</scope>
    <source>
        <strain evidence="2 3">AZ78</strain>
    </source>
</reference>
<evidence type="ECO:0008006" key="4">
    <source>
        <dbReference type="Google" id="ProtNLM"/>
    </source>
</evidence>
<keyword evidence="3" id="KW-1185">Reference proteome</keyword>
<accession>A0A108U9Q5</accession>
<dbReference type="Proteomes" id="UP000023435">
    <property type="component" value="Unassembled WGS sequence"/>
</dbReference>
<dbReference type="OrthoDB" id="7855653at2"/>
<feature type="signal peptide" evidence="1">
    <location>
        <begin position="1"/>
        <end position="23"/>
    </location>
</feature>
<evidence type="ECO:0000256" key="1">
    <source>
        <dbReference type="SAM" id="SignalP"/>
    </source>
</evidence>
<proteinExistence type="predicted"/>
<comment type="caution">
    <text evidence="2">The sequence shown here is derived from an EMBL/GenBank/DDBJ whole genome shotgun (WGS) entry which is preliminary data.</text>
</comment>
<dbReference type="EMBL" id="JAJA02000001">
    <property type="protein sequence ID" value="KWS05157.1"/>
    <property type="molecule type" value="Genomic_DNA"/>
</dbReference>
<protein>
    <recommendedName>
        <fullName evidence="4">Tetratricopeptide repeat protein</fullName>
    </recommendedName>
</protein>
<sequence length="245" mass="27347">MRRPIRTVLALLAIALLPLSAAAMRLTEQSFVCPIDGQKFSTRLMSSGTSFGSYFDTQRFGAIASPAPLPACPGNGFIVVDDSRVYSDAELVKLRAFVASDDYRGWVANDTPYYRLAKQMAWSGESPDRIAGVLLQATWEAGSKRYPRYAAEALEAMQQRAAREAGSDRVYHTRMLIGELQRRLGRFDQAQATFDALREDRAFPGKQEQETAVYMRKVLDAQLQLIRARSVAHARLDEDGTIVDF</sequence>
<gene>
    <name evidence="2" type="ORF">AZ78_2708</name>
</gene>
<evidence type="ECO:0000313" key="2">
    <source>
        <dbReference type="EMBL" id="KWS05157.1"/>
    </source>
</evidence>